<reference evidence="3" key="1">
    <citation type="submission" date="2017-10" db="EMBL/GenBank/DDBJ databases">
        <title>Completed PacBio SMRT sequence of Methylosinus trichosporium OB3b reveals presence of a third large plasmid.</title>
        <authorList>
            <person name="Charles T.C."/>
            <person name="Lynch M.D.J."/>
            <person name="Heil J.R."/>
            <person name="Cheng J."/>
        </authorList>
    </citation>
    <scope>NUCLEOTIDE SEQUENCE [LARGE SCALE GENOMIC DNA]</scope>
    <source>
        <strain evidence="3">OB3b</strain>
    </source>
</reference>
<evidence type="ECO:0000313" key="2">
    <source>
        <dbReference type="EMBL" id="ATQ69843.1"/>
    </source>
</evidence>
<evidence type="ECO:0000313" key="3">
    <source>
        <dbReference type="Proteomes" id="UP000230709"/>
    </source>
</evidence>
<organism evidence="2 3">
    <name type="scientific">Methylosinus trichosporium (strain ATCC 35070 / NCIMB 11131 / UNIQEM 75 / OB3b)</name>
    <dbReference type="NCBI Taxonomy" id="595536"/>
    <lineage>
        <taxon>Bacteria</taxon>
        <taxon>Pseudomonadati</taxon>
        <taxon>Pseudomonadota</taxon>
        <taxon>Alphaproteobacteria</taxon>
        <taxon>Hyphomicrobiales</taxon>
        <taxon>Methylocystaceae</taxon>
        <taxon>Methylosinus</taxon>
    </lineage>
</organism>
<dbReference type="Proteomes" id="UP000230709">
    <property type="component" value="Chromosome"/>
</dbReference>
<sequence>MTSFDPGSSRREGEATSGSARAEPFTIADCKSCEPELREALETLDDEVRAIVNQLLAGAESRGADGTSFLKAATTVLLSIAASLLETAAVRGCEPVEVEAFKDAAEDAAQWAKSHRLRDLLDSED</sequence>
<proteinExistence type="predicted"/>
<protein>
    <submittedName>
        <fullName evidence="2">Uncharacterized protein</fullName>
    </submittedName>
</protein>
<evidence type="ECO:0000256" key="1">
    <source>
        <dbReference type="SAM" id="MobiDB-lite"/>
    </source>
</evidence>
<accession>A0A2D2D4D5</accession>
<name>A0A2D2D4D5_METT3</name>
<dbReference type="EMBL" id="CP023737">
    <property type="protein sequence ID" value="ATQ69843.1"/>
    <property type="molecule type" value="Genomic_DNA"/>
</dbReference>
<keyword evidence="3" id="KW-1185">Reference proteome</keyword>
<gene>
    <name evidence="2" type="ORF">CQW49_19615</name>
</gene>
<dbReference type="AlphaFoldDB" id="A0A2D2D4D5"/>
<dbReference type="KEGG" id="mtw:CQW49_19615"/>
<dbReference type="RefSeq" id="WP_003609639.1">
    <property type="nucleotide sequence ID" value="NZ_ADVE02000001.1"/>
</dbReference>
<feature type="region of interest" description="Disordered" evidence="1">
    <location>
        <begin position="1"/>
        <end position="23"/>
    </location>
</feature>